<dbReference type="AlphaFoldDB" id="A0A0P1AIT7"/>
<organism evidence="1 2">
    <name type="scientific">Plasmopara halstedii</name>
    <name type="common">Downy mildew of sunflower</name>
    <dbReference type="NCBI Taxonomy" id="4781"/>
    <lineage>
        <taxon>Eukaryota</taxon>
        <taxon>Sar</taxon>
        <taxon>Stramenopiles</taxon>
        <taxon>Oomycota</taxon>
        <taxon>Peronosporomycetes</taxon>
        <taxon>Peronosporales</taxon>
        <taxon>Peronosporaceae</taxon>
        <taxon>Plasmopara</taxon>
    </lineage>
</organism>
<dbReference type="RefSeq" id="XP_024577593.1">
    <property type="nucleotide sequence ID" value="XM_024726969.1"/>
</dbReference>
<sequence length="57" mass="6612">MGQKSIWYVFESTDQNVIHTRYIRPRNEVASTVRDKTFAAELLMVTLFSVPMDLFAS</sequence>
<keyword evidence="2" id="KW-1185">Reference proteome</keyword>
<dbReference type="EMBL" id="CCYD01000553">
    <property type="protein sequence ID" value="CEG41224.1"/>
    <property type="molecule type" value="Genomic_DNA"/>
</dbReference>
<reference evidence="2" key="1">
    <citation type="submission" date="2014-09" db="EMBL/GenBank/DDBJ databases">
        <authorList>
            <person name="Sharma Rahul"/>
            <person name="Thines Marco"/>
        </authorList>
    </citation>
    <scope>NUCLEOTIDE SEQUENCE [LARGE SCALE GENOMIC DNA]</scope>
</reference>
<evidence type="ECO:0000313" key="1">
    <source>
        <dbReference type="EMBL" id="CEG41224.1"/>
    </source>
</evidence>
<protein>
    <submittedName>
        <fullName evidence="1">Uncharacterized protein</fullName>
    </submittedName>
</protein>
<name>A0A0P1AIT7_PLAHL</name>
<proteinExistence type="predicted"/>
<dbReference type="Proteomes" id="UP000054928">
    <property type="component" value="Unassembled WGS sequence"/>
</dbReference>
<evidence type="ECO:0000313" key="2">
    <source>
        <dbReference type="Proteomes" id="UP000054928"/>
    </source>
</evidence>
<accession>A0A0P1AIT7</accession>
<dbReference type="GeneID" id="36406641"/>